<dbReference type="EMBL" id="MU393431">
    <property type="protein sequence ID" value="KAI4869383.1"/>
    <property type="molecule type" value="Genomic_DNA"/>
</dbReference>
<protein>
    <submittedName>
        <fullName evidence="1">ARM repeat-containing protein</fullName>
    </submittedName>
</protein>
<reference evidence="1 2" key="1">
    <citation type="journal article" date="2022" name="New Phytol.">
        <title>Ecological generalism drives hyperdiversity of secondary metabolite gene clusters in xylarialean endophytes.</title>
        <authorList>
            <person name="Franco M.E.E."/>
            <person name="Wisecaver J.H."/>
            <person name="Arnold A.E."/>
            <person name="Ju Y.M."/>
            <person name="Slot J.C."/>
            <person name="Ahrendt S."/>
            <person name="Moore L.P."/>
            <person name="Eastman K.E."/>
            <person name="Scott K."/>
            <person name="Konkel Z."/>
            <person name="Mondo S.J."/>
            <person name="Kuo A."/>
            <person name="Hayes R.D."/>
            <person name="Haridas S."/>
            <person name="Andreopoulos B."/>
            <person name="Riley R."/>
            <person name="LaButti K."/>
            <person name="Pangilinan J."/>
            <person name="Lipzen A."/>
            <person name="Amirebrahimi M."/>
            <person name="Yan J."/>
            <person name="Adam C."/>
            <person name="Keymanesh K."/>
            <person name="Ng V."/>
            <person name="Louie K."/>
            <person name="Northen T."/>
            <person name="Drula E."/>
            <person name="Henrissat B."/>
            <person name="Hsieh H.M."/>
            <person name="Youens-Clark K."/>
            <person name="Lutzoni F."/>
            <person name="Miadlikowska J."/>
            <person name="Eastwood D.C."/>
            <person name="Hamelin R.C."/>
            <person name="Grigoriev I.V."/>
            <person name="U'Ren J.M."/>
        </authorList>
    </citation>
    <scope>NUCLEOTIDE SEQUENCE [LARGE SCALE GENOMIC DNA]</scope>
    <source>
        <strain evidence="1 2">CBS 119005</strain>
    </source>
</reference>
<comment type="caution">
    <text evidence="1">The sequence shown here is derived from an EMBL/GenBank/DDBJ whole genome shotgun (WGS) entry which is preliminary data.</text>
</comment>
<dbReference type="Proteomes" id="UP001497700">
    <property type="component" value="Unassembled WGS sequence"/>
</dbReference>
<organism evidence="1 2">
    <name type="scientific">Hypoxylon rubiginosum</name>
    <dbReference type="NCBI Taxonomy" id="110542"/>
    <lineage>
        <taxon>Eukaryota</taxon>
        <taxon>Fungi</taxon>
        <taxon>Dikarya</taxon>
        <taxon>Ascomycota</taxon>
        <taxon>Pezizomycotina</taxon>
        <taxon>Sordariomycetes</taxon>
        <taxon>Xylariomycetidae</taxon>
        <taxon>Xylariales</taxon>
        <taxon>Hypoxylaceae</taxon>
        <taxon>Hypoxylon</taxon>
    </lineage>
</organism>
<proteinExistence type="predicted"/>
<evidence type="ECO:0000313" key="2">
    <source>
        <dbReference type="Proteomes" id="UP001497700"/>
    </source>
</evidence>
<evidence type="ECO:0000313" key="1">
    <source>
        <dbReference type="EMBL" id="KAI4869383.1"/>
    </source>
</evidence>
<name>A0ACB9ZEF9_9PEZI</name>
<accession>A0ACB9ZEF9</accession>
<keyword evidence="2" id="KW-1185">Reference proteome</keyword>
<gene>
    <name evidence="1" type="ORF">F4820DRAFT_407247</name>
</gene>
<sequence length="1104" mass="120570">MAEMLTEEQVAGLLAILRKDASVDAKIQQITSVKSAIKHYSVPDPCVAPLFEALRLASSSQHSALVNAGFTTLNHLLTRMSLQEPKYLSREAKQSLPLIVDKMGDQKDKFRQLAIQAMATMYSQVPVEAERFVRNTAMVGKNPRAKESGMQWLLQMNKDQGLQFRAYVPTLMELLEDADGMVRDVAKSTVIDLFRDAPNAAKSDLKRQLKNFKVRPAIEQAIVKELAPTSSRGDPESRPASAMQTRPNLAASVSSLASERPITPMPEVKAESVEPSYVNTQRELDDIFRDMHQWFEGRETEQNWLKREESTTKLRRLLAGNAPSDFPDAFIASCRGLLDGIIKAVVSLRTSLSKEGCALIQDLANTFGPGIDPMVELLMQTFIKLCAATKKIASQQANTTVDTIIGRATYNARIMQHIWGACQDKNVQPRTYAAGWLKTLLKKELHHKNHLEHGGGLDVIEKCMKKGLNDANPGVREKMRSTYWAYAAIWPARAETIMDSLDSTAQKLLQKDPNNPNSPKKSDPAPRPGLGLSKSTMTSSKPSLREAMLAQKKALGSRNLPSRPGSAMATISPVRNVSNSSNMSSVSHATAPATRTRPDTSAKSHGGMSVAPMRPARRRPDIAPRPATAGPYSVRTHDGPSREQTSPSESTKSKAVTPKTISGSPRRTAPRTRPGHVATASESSVPTPSKAAPSKAVASPKNSPAKVKASVIDLPLSSPTNANEDLTLVVPNIAQLKESLQTMPPKPTSPKSTSPKSSPQAPVPAPAPAPVPAPTPVEDEKANVVPKSATPTPSKTLQVYEDPFTEEDQPTPRPVMNGIVERPVLEDKPINEDAAILSHNPLDMDEVPGSPLSSPDKTRQNSRLIESGIARVKAQTLDVHGFRKLQSLLRDNKVLLTDDKFDPLLVGLFEYLESPLDNIAPEKIQDVKAQILATIKLLLKKSRDRFQPHVSRGLEALLAARTRYDARTHIVSGLELLADELVTIGDADEITVTMTKDLSKMDMNTSGHRSLSMGLHVLKELVDSRTTFAPSESEITGLLGLASNCLESKESGVRMDAVQLCVALHARLGETKFWESMKGIKEDPKSLITYYIVKRQRENGVTAS</sequence>